<comment type="caution">
    <text evidence="1">The sequence shown here is derived from an EMBL/GenBank/DDBJ whole genome shotgun (WGS) entry which is preliminary data.</text>
</comment>
<keyword evidence="2" id="KW-1185">Reference proteome</keyword>
<accession>A0ABQ9Y0I7</accession>
<reference evidence="1 2" key="1">
    <citation type="journal article" date="2022" name="bioRxiv">
        <title>Genomics of Preaxostyla Flagellates Illuminates Evolutionary Transitions and the Path Towards Mitochondrial Loss.</title>
        <authorList>
            <person name="Novak L.V.F."/>
            <person name="Treitli S.C."/>
            <person name="Pyrih J."/>
            <person name="Halakuc P."/>
            <person name="Pipaliya S.V."/>
            <person name="Vacek V."/>
            <person name="Brzon O."/>
            <person name="Soukal P."/>
            <person name="Eme L."/>
            <person name="Dacks J.B."/>
            <person name="Karnkowska A."/>
            <person name="Elias M."/>
            <person name="Hampl V."/>
        </authorList>
    </citation>
    <scope>NUCLEOTIDE SEQUENCE [LARGE SCALE GENOMIC DNA]</scope>
    <source>
        <strain evidence="1">NAU3</strain>
        <tissue evidence="1">Gut</tissue>
    </source>
</reference>
<dbReference type="Proteomes" id="UP001281761">
    <property type="component" value="Unassembled WGS sequence"/>
</dbReference>
<protein>
    <submittedName>
        <fullName evidence="1">Uncharacterized protein</fullName>
    </submittedName>
</protein>
<proteinExistence type="predicted"/>
<evidence type="ECO:0000313" key="2">
    <source>
        <dbReference type="Proteomes" id="UP001281761"/>
    </source>
</evidence>
<name>A0ABQ9Y0I7_9EUKA</name>
<evidence type="ECO:0000313" key="1">
    <source>
        <dbReference type="EMBL" id="KAK2957204.1"/>
    </source>
</evidence>
<sequence length="104" mass="12266">MSSKRKLDGKWMMSGSVLTKDKQRRYSYPVEFVLTEEDHYSGYFSDGWLDVRLIEKELLICQHLDGDQMNICHATYHSMLQHYSGIWMRNDGSVHGVFTMKRIT</sequence>
<dbReference type="EMBL" id="JARBJD010000048">
    <property type="protein sequence ID" value="KAK2957204.1"/>
    <property type="molecule type" value="Genomic_DNA"/>
</dbReference>
<organism evidence="1 2">
    <name type="scientific">Blattamonas nauphoetae</name>
    <dbReference type="NCBI Taxonomy" id="2049346"/>
    <lineage>
        <taxon>Eukaryota</taxon>
        <taxon>Metamonada</taxon>
        <taxon>Preaxostyla</taxon>
        <taxon>Oxymonadida</taxon>
        <taxon>Blattamonas</taxon>
    </lineage>
</organism>
<gene>
    <name evidence="1" type="ORF">BLNAU_7798</name>
</gene>